<evidence type="ECO:0000313" key="2">
    <source>
        <dbReference type="EMBL" id="MBO8456951.1"/>
    </source>
</evidence>
<dbReference type="EMBL" id="JADIMM010000023">
    <property type="protein sequence ID" value="MBO8456951.1"/>
    <property type="molecule type" value="Genomic_DNA"/>
</dbReference>
<dbReference type="Proteomes" id="UP000823638">
    <property type="component" value="Unassembled WGS sequence"/>
</dbReference>
<organism evidence="2 3">
    <name type="scientific">Candidatus Gallitreponema excrementavium</name>
    <dbReference type="NCBI Taxonomy" id="2840840"/>
    <lineage>
        <taxon>Bacteria</taxon>
        <taxon>Pseudomonadati</taxon>
        <taxon>Spirochaetota</taxon>
        <taxon>Spirochaetia</taxon>
        <taxon>Spirochaetales</taxon>
        <taxon>Candidatus Gallitreponema</taxon>
    </lineage>
</organism>
<comment type="caution">
    <text evidence="2">The sequence shown here is derived from an EMBL/GenBank/DDBJ whole genome shotgun (WGS) entry which is preliminary data.</text>
</comment>
<dbReference type="SUPFAM" id="SSF46955">
    <property type="entry name" value="Putative DNA-binding domain"/>
    <property type="match status" value="1"/>
</dbReference>
<reference evidence="2" key="2">
    <citation type="journal article" date="2021" name="PeerJ">
        <title>Extensive microbial diversity within the chicken gut microbiome revealed by metagenomics and culture.</title>
        <authorList>
            <person name="Gilroy R."/>
            <person name="Ravi A."/>
            <person name="Getino M."/>
            <person name="Pursley I."/>
            <person name="Horton D.L."/>
            <person name="Alikhan N.F."/>
            <person name="Baker D."/>
            <person name="Gharbi K."/>
            <person name="Hall N."/>
            <person name="Watson M."/>
            <person name="Adriaenssens E.M."/>
            <person name="Foster-Nyarko E."/>
            <person name="Jarju S."/>
            <person name="Secka A."/>
            <person name="Antonio M."/>
            <person name="Oren A."/>
            <person name="Chaudhuri R.R."/>
            <person name="La Ragione R."/>
            <person name="Hildebrand F."/>
            <person name="Pallen M.J."/>
        </authorList>
    </citation>
    <scope>NUCLEOTIDE SEQUENCE</scope>
    <source>
        <strain evidence="2">10532</strain>
    </source>
</reference>
<reference evidence="2" key="1">
    <citation type="submission" date="2020-10" db="EMBL/GenBank/DDBJ databases">
        <authorList>
            <person name="Gilroy R."/>
        </authorList>
    </citation>
    <scope>NUCLEOTIDE SEQUENCE</scope>
    <source>
        <strain evidence="2">10532</strain>
    </source>
</reference>
<sequence>MAEFFIGEVEKITGVKAHVLRYWEEQVPFLSPKKDFAGRRVYSAADIQLIQRLNYLIEKRKFTLQGAFNEIIRENLSGNNTEIKSVIGQVKGELITLYKIVSKYTDKNDDPETPENGMIK</sequence>
<name>A0A9D9HN57_9SPIR</name>
<evidence type="ECO:0000259" key="1">
    <source>
        <dbReference type="PROSITE" id="PS50937"/>
    </source>
</evidence>
<dbReference type="Gene3D" id="1.10.1660.10">
    <property type="match status" value="1"/>
</dbReference>
<dbReference type="InterPro" id="IPR009061">
    <property type="entry name" value="DNA-bd_dom_put_sf"/>
</dbReference>
<dbReference type="AlphaFoldDB" id="A0A9D9HN57"/>
<dbReference type="GO" id="GO:0006355">
    <property type="term" value="P:regulation of DNA-templated transcription"/>
    <property type="evidence" value="ECO:0007669"/>
    <property type="project" value="InterPro"/>
</dbReference>
<evidence type="ECO:0000313" key="3">
    <source>
        <dbReference type="Proteomes" id="UP000823638"/>
    </source>
</evidence>
<feature type="domain" description="HTH merR-type" evidence="1">
    <location>
        <begin position="3"/>
        <end position="58"/>
    </location>
</feature>
<proteinExistence type="predicted"/>
<gene>
    <name evidence="2" type="ORF">IAA81_01835</name>
</gene>
<dbReference type="InterPro" id="IPR000551">
    <property type="entry name" value="MerR-type_HTH_dom"/>
</dbReference>
<protein>
    <submittedName>
        <fullName evidence="2">MerR family transcriptional regulator</fullName>
    </submittedName>
</protein>
<dbReference type="Pfam" id="PF13411">
    <property type="entry name" value="MerR_1"/>
    <property type="match status" value="1"/>
</dbReference>
<accession>A0A9D9HN57</accession>
<dbReference type="GO" id="GO:0003677">
    <property type="term" value="F:DNA binding"/>
    <property type="evidence" value="ECO:0007669"/>
    <property type="project" value="InterPro"/>
</dbReference>
<dbReference type="PROSITE" id="PS50937">
    <property type="entry name" value="HTH_MERR_2"/>
    <property type="match status" value="1"/>
</dbReference>